<comment type="caution">
    <text evidence="2">The sequence shown here is derived from an EMBL/GenBank/DDBJ whole genome shotgun (WGS) entry which is preliminary data.</text>
</comment>
<accession>A0A1Y2B442</accession>
<dbReference type="Gene3D" id="2.40.160.200">
    <property type="entry name" value="LURP1-related"/>
    <property type="match status" value="1"/>
</dbReference>
<sequence length="213" mass="24512">MNNRNNVQVVNPNVISSSNKLVVLDSTSIFQNSLNYEFFSSFKFGVSKFILKDDTGKELYIWSYQNFKRKGFLKDSEGKEIFSFTIKSVLLGRDFIINKSDSDEQITISLRTSPSFVNMKYEIEFFNKSTSKNEILYVNCKPGYRACTIYYGKKKEGGQLICNFERTHFIPKSVYKIEIVPGVDTIFINTIIYFIQLIQVRLTAKVASKGVNV</sequence>
<evidence type="ECO:0000313" key="2">
    <source>
        <dbReference type="EMBL" id="ORY29602.1"/>
    </source>
</evidence>
<keyword evidence="3" id="KW-1185">Reference proteome</keyword>
<dbReference type="Proteomes" id="UP000193920">
    <property type="component" value="Unassembled WGS sequence"/>
</dbReference>
<protein>
    <submittedName>
        <fullName evidence="2">Uncharacterized protein</fullName>
    </submittedName>
</protein>
<gene>
    <name evidence="2" type="ORF">LY90DRAFT_83778</name>
</gene>
<reference evidence="2 3" key="1">
    <citation type="submission" date="2016-08" db="EMBL/GenBank/DDBJ databases">
        <title>A Parts List for Fungal Cellulosomes Revealed by Comparative Genomics.</title>
        <authorList>
            <consortium name="DOE Joint Genome Institute"/>
            <person name="Haitjema C.H."/>
            <person name="Gilmore S.P."/>
            <person name="Henske J.K."/>
            <person name="Solomon K.V."/>
            <person name="De Groot R."/>
            <person name="Kuo A."/>
            <person name="Mondo S.J."/>
            <person name="Salamov A.A."/>
            <person name="Labutti K."/>
            <person name="Zhao Z."/>
            <person name="Chiniquy J."/>
            <person name="Barry K."/>
            <person name="Brewer H.M."/>
            <person name="Purvine S.O."/>
            <person name="Wright A.T."/>
            <person name="Boxma B."/>
            <person name="Van Alen T."/>
            <person name="Hackstein J.H."/>
            <person name="Baker S.E."/>
            <person name="Grigoriev I.V."/>
            <person name="O'Malley M.A."/>
        </authorList>
    </citation>
    <scope>NUCLEOTIDE SEQUENCE [LARGE SCALE GENOMIC DNA]</scope>
    <source>
        <strain evidence="2 3">G1</strain>
    </source>
</reference>
<organism evidence="2 3">
    <name type="scientific">Neocallimastix californiae</name>
    <dbReference type="NCBI Taxonomy" id="1754190"/>
    <lineage>
        <taxon>Eukaryota</taxon>
        <taxon>Fungi</taxon>
        <taxon>Fungi incertae sedis</taxon>
        <taxon>Chytridiomycota</taxon>
        <taxon>Chytridiomycota incertae sedis</taxon>
        <taxon>Neocallimastigomycetes</taxon>
        <taxon>Neocallimastigales</taxon>
        <taxon>Neocallimastigaceae</taxon>
        <taxon>Neocallimastix</taxon>
    </lineage>
</organism>
<dbReference type="InterPro" id="IPR025659">
    <property type="entry name" value="Tubby-like_C"/>
</dbReference>
<dbReference type="InterPro" id="IPR038595">
    <property type="entry name" value="LOR_sf"/>
</dbReference>
<proteinExistence type="inferred from homology"/>
<dbReference type="SUPFAM" id="SSF54518">
    <property type="entry name" value="Tubby C-terminal domain-like"/>
    <property type="match status" value="1"/>
</dbReference>
<dbReference type="InterPro" id="IPR007612">
    <property type="entry name" value="LOR"/>
</dbReference>
<evidence type="ECO:0000313" key="3">
    <source>
        <dbReference type="Proteomes" id="UP000193920"/>
    </source>
</evidence>
<comment type="similarity">
    <text evidence="1">Belongs to the LOR family.</text>
</comment>
<dbReference type="Pfam" id="PF04525">
    <property type="entry name" value="LOR"/>
    <property type="match status" value="1"/>
</dbReference>
<evidence type="ECO:0000256" key="1">
    <source>
        <dbReference type="ARBA" id="ARBA00005437"/>
    </source>
</evidence>
<name>A0A1Y2B442_9FUNG</name>
<dbReference type="OrthoDB" id="10441829at2759"/>
<dbReference type="EMBL" id="MCOG01000179">
    <property type="protein sequence ID" value="ORY29602.1"/>
    <property type="molecule type" value="Genomic_DNA"/>
</dbReference>
<dbReference type="AlphaFoldDB" id="A0A1Y2B442"/>